<evidence type="ECO:0000256" key="8">
    <source>
        <dbReference type="ARBA" id="ARBA00022989"/>
    </source>
</evidence>
<dbReference type="GO" id="GO:0015031">
    <property type="term" value="P:protein transport"/>
    <property type="evidence" value="ECO:0007669"/>
    <property type="project" value="UniProtKB-KW"/>
</dbReference>
<dbReference type="EMBL" id="JBDKWZ010000011">
    <property type="protein sequence ID" value="MEN7549869.1"/>
    <property type="molecule type" value="Genomic_DNA"/>
</dbReference>
<evidence type="ECO:0000313" key="13">
    <source>
        <dbReference type="Proteomes" id="UP001403385"/>
    </source>
</evidence>
<keyword evidence="13" id="KW-1185">Reference proteome</keyword>
<evidence type="ECO:0000256" key="10">
    <source>
        <dbReference type="SAM" id="Phobius"/>
    </source>
</evidence>
<dbReference type="InterPro" id="IPR051045">
    <property type="entry name" value="TonB-dependent_transducer"/>
</dbReference>
<sequence length="224" mass="25346">MIEKQNNHWSKGRGLHLQIGLVVSLALVLTAFEWKTYGEKSLVKLGELEADVTEMIVIPITVIPPPPPPKIKNPTFEVVDDEMEIPEIDIEIDTELDPDQVIEDISFDEREEEEKPVEENDVFLFLEDSAEPEGGMKTFYEYVAKNIKYPSQARRSTVEGRVIVQFVVDTDGSLTDLKVLKGIGAGCDEEAVRVLKKAPNWKPGKQRGRAVKQRITIPIFFQLQ</sequence>
<keyword evidence="7" id="KW-0653">Protein transport</keyword>
<evidence type="ECO:0000256" key="2">
    <source>
        <dbReference type="ARBA" id="ARBA00006555"/>
    </source>
</evidence>
<organism evidence="12 13">
    <name type="scientific">Rapidithrix thailandica</name>
    <dbReference type="NCBI Taxonomy" id="413964"/>
    <lineage>
        <taxon>Bacteria</taxon>
        <taxon>Pseudomonadati</taxon>
        <taxon>Bacteroidota</taxon>
        <taxon>Cytophagia</taxon>
        <taxon>Cytophagales</taxon>
        <taxon>Flammeovirgaceae</taxon>
        <taxon>Rapidithrix</taxon>
    </lineage>
</organism>
<dbReference type="GO" id="GO:0031992">
    <property type="term" value="F:energy transducer activity"/>
    <property type="evidence" value="ECO:0007669"/>
    <property type="project" value="InterPro"/>
</dbReference>
<keyword evidence="9 10" id="KW-0472">Membrane</keyword>
<reference evidence="12 13" key="1">
    <citation type="submission" date="2024-04" db="EMBL/GenBank/DDBJ databases">
        <title>Novel genus in family Flammeovirgaceae.</title>
        <authorList>
            <person name="Nguyen T.H."/>
            <person name="Vuong T.Q."/>
            <person name="Le H."/>
            <person name="Kim S.-G."/>
        </authorList>
    </citation>
    <scope>NUCLEOTIDE SEQUENCE [LARGE SCALE GENOMIC DNA]</scope>
    <source>
        <strain evidence="12 13">JCM 23209</strain>
    </source>
</reference>
<keyword evidence="8 10" id="KW-1133">Transmembrane helix</keyword>
<dbReference type="GO" id="GO:0015891">
    <property type="term" value="P:siderophore transport"/>
    <property type="evidence" value="ECO:0007669"/>
    <property type="project" value="InterPro"/>
</dbReference>
<protein>
    <submittedName>
        <fullName evidence="12">Energy transducer TonB</fullName>
    </submittedName>
</protein>
<dbReference type="PRINTS" id="PR01374">
    <property type="entry name" value="TONBPROTEIN"/>
</dbReference>
<dbReference type="SUPFAM" id="SSF74653">
    <property type="entry name" value="TolA/TonB C-terminal domain"/>
    <property type="match status" value="1"/>
</dbReference>
<feature type="transmembrane region" description="Helical" evidence="10">
    <location>
        <begin position="15"/>
        <end position="34"/>
    </location>
</feature>
<dbReference type="Proteomes" id="UP001403385">
    <property type="component" value="Unassembled WGS sequence"/>
</dbReference>
<keyword evidence="3" id="KW-0813">Transport</keyword>
<keyword evidence="4" id="KW-1003">Cell membrane</keyword>
<dbReference type="InterPro" id="IPR037682">
    <property type="entry name" value="TonB_C"/>
</dbReference>
<comment type="subcellular location">
    <subcellularLocation>
        <location evidence="1">Cell inner membrane</location>
        <topology evidence="1">Single-pass membrane protein</topology>
        <orientation evidence="1">Periplasmic side</orientation>
    </subcellularLocation>
</comment>
<dbReference type="PROSITE" id="PS52015">
    <property type="entry name" value="TONB_CTD"/>
    <property type="match status" value="1"/>
</dbReference>
<dbReference type="GO" id="GO:0098797">
    <property type="term" value="C:plasma membrane protein complex"/>
    <property type="evidence" value="ECO:0007669"/>
    <property type="project" value="TreeGrafter"/>
</dbReference>
<dbReference type="PANTHER" id="PTHR33446">
    <property type="entry name" value="PROTEIN TONB-RELATED"/>
    <property type="match status" value="1"/>
</dbReference>
<dbReference type="GO" id="GO:0030288">
    <property type="term" value="C:outer membrane-bounded periplasmic space"/>
    <property type="evidence" value="ECO:0007669"/>
    <property type="project" value="InterPro"/>
</dbReference>
<proteinExistence type="inferred from homology"/>
<dbReference type="PANTHER" id="PTHR33446:SF2">
    <property type="entry name" value="PROTEIN TONB"/>
    <property type="match status" value="1"/>
</dbReference>
<dbReference type="InterPro" id="IPR003538">
    <property type="entry name" value="TonB"/>
</dbReference>
<evidence type="ECO:0000256" key="7">
    <source>
        <dbReference type="ARBA" id="ARBA00022927"/>
    </source>
</evidence>
<gene>
    <name evidence="12" type="ORF">AAG747_18230</name>
</gene>
<accession>A0AAW9RYA1</accession>
<evidence type="ECO:0000256" key="1">
    <source>
        <dbReference type="ARBA" id="ARBA00004383"/>
    </source>
</evidence>
<comment type="caution">
    <text evidence="12">The sequence shown here is derived from an EMBL/GenBank/DDBJ whole genome shotgun (WGS) entry which is preliminary data.</text>
</comment>
<dbReference type="InterPro" id="IPR006260">
    <property type="entry name" value="TonB/TolA_C"/>
</dbReference>
<evidence type="ECO:0000256" key="9">
    <source>
        <dbReference type="ARBA" id="ARBA00023136"/>
    </source>
</evidence>
<comment type="similarity">
    <text evidence="2">Belongs to the TonB family.</text>
</comment>
<dbReference type="GO" id="GO:0055085">
    <property type="term" value="P:transmembrane transport"/>
    <property type="evidence" value="ECO:0007669"/>
    <property type="project" value="InterPro"/>
</dbReference>
<evidence type="ECO:0000256" key="4">
    <source>
        <dbReference type="ARBA" id="ARBA00022475"/>
    </source>
</evidence>
<dbReference type="Pfam" id="PF03544">
    <property type="entry name" value="TonB_C"/>
    <property type="match status" value="1"/>
</dbReference>
<feature type="domain" description="TonB C-terminal" evidence="11">
    <location>
        <begin position="134"/>
        <end position="224"/>
    </location>
</feature>
<name>A0AAW9RYA1_9BACT</name>
<keyword evidence="6 10" id="KW-0812">Transmembrane</keyword>
<dbReference type="AlphaFoldDB" id="A0AAW9RYA1"/>
<keyword evidence="5" id="KW-0997">Cell inner membrane</keyword>
<evidence type="ECO:0000256" key="5">
    <source>
        <dbReference type="ARBA" id="ARBA00022519"/>
    </source>
</evidence>
<dbReference type="Gene3D" id="3.30.1150.10">
    <property type="match status" value="1"/>
</dbReference>
<evidence type="ECO:0000313" key="12">
    <source>
        <dbReference type="EMBL" id="MEN7549869.1"/>
    </source>
</evidence>
<evidence type="ECO:0000256" key="6">
    <source>
        <dbReference type="ARBA" id="ARBA00022692"/>
    </source>
</evidence>
<dbReference type="RefSeq" id="WP_346822648.1">
    <property type="nucleotide sequence ID" value="NZ_JBDKWZ010000011.1"/>
</dbReference>
<evidence type="ECO:0000259" key="11">
    <source>
        <dbReference type="PROSITE" id="PS52015"/>
    </source>
</evidence>
<evidence type="ECO:0000256" key="3">
    <source>
        <dbReference type="ARBA" id="ARBA00022448"/>
    </source>
</evidence>
<dbReference type="NCBIfam" id="TIGR01352">
    <property type="entry name" value="tonB_Cterm"/>
    <property type="match status" value="1"/>
</dbReference>